<dbReference type="Proteomes" id="UP000242875">
    <property type="component" value="Unassembled WGS sequence"/>
</dbReference>
<dbReference type="OrthoDB" id="428346at2759"/>
<reference evidence="2 3" key="1">
    <citation type="journal article" date="2017" name="Mycologia">
        <title>Bifiguratus adelaidae, gen. et sp. nov., a new member of Mucoromycotina in endophytic and soil-dwelling habitats.</title>
        <authorList>
            <person name="Torres-Cruz T.J."/>
            <person name="Billingsley Tobias T.L."/>
            <person name="Almatruk M."/>
            <person name="Hesse C."/>
            <person name="Kuske C.R."/>
            <person name="Desiro A."/>
            <person name="Benucci G.M."/>
            <person name="Bonito G."/>
            <person name="Stajich J.E."/>
            <person name="Dunlap C."/>
            <person name="Arnold A.E."/>
            <person name="Porras-Alfaro A."/>
        </authorList>
    </citation>
    <scope>NUCLEOTIDE SEQUENCE [LARGE SCALE GENOMIC DNA]</scope>
    <source>
        <strain evidence="2 3">AZ0501</strain>
    </source>
</reference>
<feature type="transmembrane region" description="Helical" evidence="1">
    <location>
        <begin position="12"/>
        <end position="32"/>
    </location>
</feature>
<keyword evidence="3" id="KW-1185">Reference proteome</keyword>
<organism evidence="2 3">
    <name type="scientific">Bifiguratus adelaidae</name>
    <dbReference type="NCBI Taxonomy" id="1938954"/>
    <lineage>
        <taxon>Eukaryota</taxon>
        <taxon>Fungi</taxon>
        <taxon>Fungi incertae sedis</taxon>
        <taxon>Mucoromycota</taxon>
        <taxon>Mucoromycotina</taxon>
        <taxon>Endogonomycetes</taxon>
        <taxon>Endogonales</taxon>
        <taxon>Endogonales incertae sedis</taxon>
        <taxon>Bifiguratus</taxon>
    </lineage>
</organism>
<evidence type="ECO:0000313" key="2">
    <source>
        <dbReference type="EMBL" id="OZJ03133.1"/>
    </source>
</evidence>
<evidence type="ECO:0000313" key="3">
    <source>
        <dbReference type="Proteomes" id="UP000242875"/>
    </source>
</evidence>
<sequence length="361" mass="41133">MRRLLKSVSLKFIALVVLAILIVLNLGSFPRLESNGVDFTSSKNEILEVDVDAAGESNSAAIQPKLRPQSTCYLPQDMAIPASEDGTYTPPAPDQSLADFLRKVSESTYDTYCQEWHRRQTIPPEQYDYNRRGECGSWQKDYIQLHQQGLSHLQDLKAGVLSQKDGTRHKYLAYVCNDVATGGNRGCGGLADRMSGMISTFFFALLTGRTYLSYWYPTNPHPLDYVFEHPFIDWRLDPEMMETVFTDVQQMEAQIDSTDERSMRKLTVLNGKTPQIDTTYFPDGPMQDFNDLWDESYLEISSNRAFIIRTFQVSKRYPSILEAMGLLKGNAFGCITDFLFRPTVGARRFIDTYKDVFDLDS</sequence>
<keyword evidence="1" id="KW-0472">Membrane</keyword>
<keyword evidence="1" id="KW-0812">Transmembrane</keyword>
<dbReference type="AlphaFoldDB" id="A0A261XXN1"/>
<keyword evidence="1" id="KW-1133">Transmembrane helix</keyword>
<dbReference type="EMBL" id="MVBO01000103">
    <property type="protein sequence ID" value="OZJ03133.1"/>
    <property type="molecule type" value="Genomic_DNA"/>
</dbReference>
<comment type="caution">
    <text evidence="2">The sequence shown here is derived from an EMBL/GenBank/DDBJ whole genome shotgun (WGS) entry which is preliminary data.</text>
</comment>
<protein>
    <submittedName>
        <fullName evidence="2">Uncharacterized protein</fullName>
    </submittedName>
</protein>
<feature type="non-terminal residue" evidence="2">
    <location>
        <position position="361"/>
    </location>
</feature>
<proteinExistence type="predicted"/>
<accession>A0A261XXN1</accession>
<evidence type="ECO:0000256" key="1">
    <source>
        <dbReference type="SAM" id="Phobius"/>
    </source>
</evidence>
<name>A0A261XXN1_9FUNG</name>
<gene>
    <name evidence="2" type="ORF">BZG36_03864</name>
</gene>